<dbReference type="EMBL" id="CCXZ01000173">
    <property type="protein sequence ID" value="CEG18044.1"/>
    <property type="molecule type" value="Genomic_DNA"/>
</dbReference>
<organism evidence="2 3">
    <name type="scientific">Xanthomonas citri pv. citri</name>
    <dbReference type="NCBI Taxonomy" id="611301"/>
    <lineage>
        <taxon>Bacteria</taxon>
        <taxon>Pseudomonadati</taxon>
        <taxon>Pseudomonadota</taxon>
        <taxon>Gammaproteobacteria</taxon>
        <taxon>Lysobacterales</taxon>
        <taxon>Lysobacteraceae</taxon>
        <taxon>Xanthomonas</taxon>
    </lineage>
</organism>
<evidence type="ECO:0000313" key="3">
    <source>
        <dbReference type="Proteomes" id="UP000052230"/>
    </source>
</evidence>
<accession>A0A0U4YQ65</accession>
<feature type="region of interest" description="Disordered" evidence="1">
    <location>
        <begin position="16"/>
        <end position="52"/>
    </location>
</feature>
<gene>
    <name evidence="2" type="ORF">XAC3562_760019</name>
</gene>
<dbReference type="Proteomes" id="UP000052230">
    <property type="component" value="Unassembled WGS sequence"/>
</dbReference>
<comment type="caution">
    <text evidence="2">The sequence shown here is derived from an EMBL/GenBank/DDBJ whole genome shotgun (WGS) entry which is preliminary data.</text>
</comment>
<reference evidence="2 3" key="1">
    <citation type="submission" date="2014-09" db="EMBL/GenBank/DDBJ databases">
        <authorList>
            <person name="Regsiter A."/>
        </authorList>
    </citation>
    <scope>NUCLEOTIDE SEQUENCE [LARGE SCALE GENOMIC DNA]</scope>
</reference>
<protein>
    <submittedName>
        <fullName evidence="2">Uncharacterized protein</fullName>
    </submittedName>
</protein>
<proteinExistence type="predicted"/>
<keyword evidence="3" id="KW-1185">Reference proteome</keyword>
<name>A0A0U4YQ65_XANCI</name>
<evidence type="ECO:0000313" key="2">
    <source>
        <dbReference type="EMBL" id="CEG18044.1"/>
    </source>
</evidence>
<dbReference type="AlphaFoldDB" id="A0A0U4YQ65"/>
<evidence type="ECO:0000256" key="1">
    <source>
        <dbReference type="SAM" id="MobiDB-lite"/>
    </source>
</evidence>
<sequence>MARSVFGLRGERLGFTGWGSGLRPDQNARPLHPVAPTSQQPTPHATRKPASAAIAETRRLAAGMETSAGPDRALSAVAWHV</sequence>